<dbReference type="Gene3D" id="3.30.390.10">
    <property type="entry name" value="Enolase-like, N-terminal domain"/>
    <property type="match status" value="1"/>
</dbReference>
<dbReference type="InterPro" id="IPR034603">
    <property type="entry name" value="Dipeptide_epimerase"/>
</dbReference>
<feature type="binding site" evidence="6">
    <location>
        <position position="218"/>
    </location>
    <ligand>
        <name>Mg(2+)</name>
        <dbReference type="ChEBI" id="CHEBI:18420"/>
    </ligand>
</feature>
<sequence length="355" mass="37405">MCAKIVAVEAEAFDLPLKEPFIIATGRKDAANNVLVRVKLDDGTVGFGEVAPSPYTTGDTQATCIASIEHLRHVLVGKPIGEWRSLLAQTRRALRHQFGAHSGVEIAVLDAFTKSAGIPLYQFFGGVTTTVESDVTLSLGTPEETAQAAAKAVRDGFQKIKIKVGMGVATDVARVAAVREVAPDCELSLDANQAFSPKQAVELAKRVAALGIELSLLEQPVRRDDLAGMRYVREHAGVPVGADESVFTPEDAIRVVREGAADVINIKVAKAGLLGALDIFSIARAANLELMIGCMMESKVGLSASVHLACGLGCFTHCDLDSVFLLKPFECSGGYELQGARFSVASIGAGTGVSL</sequence>
<proteinExistence type="inferred from homology"/>
<comment type="cofactor">
    <cofactor evidence="6 7">
        <name>Mg(2+)</name>
        <dbReference type="ChEBI" id="CHEBI:18420"/>
    </cofactor>
    <text evidence="6 7">Binds 1 Mg(2+) ion per subunit.</text>
</comment>
<keyword evidence="3 6" id="KW-0460">Magnesium</keyword>
<dbReference type="Proteomes" id="UP000262583">
    <property type="component" value="Chromosome"/>
</dbReference>
<dbReference type="InterPro" id="IPR013341">
    <property type="entry name" value="Mandelate_racemase_N_dom"/>
</dbReference>
<feature type="active site" description="Proton acceptor; specific for (S)-substrate epimerization" evidence="5">
    <location>
        <position position="267"/>
    </location>
</feature>
<dbReference type="SUPFAM" id="SSF51604">
    <property type="entry name" value="Enolase C-terminal domain-like"/>
    <property type="match status" value="1"/>
</dbReference>
<dbReference type="Pfam" id="PF13378">
    <property type="entry name" value="MR_MLE_C"/>
    <property type="match status" value="1"/>
</dbReference>
<dbReference type="EMBL" id="CP030759">
    <property type="protein sequence ID" value="AXA36724.1"/>
    <property type="molecule type" value="Genomic_DNA"/>
</dbReference>
<dbReference type="SMART" id="SM00922">
    <property type="entry name" value="MR_MLE"/>
    <property type="match status" value="1"/>
</dbReference>
<dbReference type="SFLD" id="SFLDG00180">
    <property type="entry name" value="muconate_cycloisomerase"/>
    <property type="match status" value="1"/>
</dbReference>
<evidence type="ECO:0000256" key="5">
    <source>
        <dbReference type="PIRSR" id="PIRSR634603-1"/>
    </source>
</evidence>
<dbReference type="InterPro" id="IPR036849">
    <property type="entry name" value="Enolase-like_C_sf"/>
</dbReference>
<reference evidence="9 10" key="1">
    <citation type="submission" date="2018-05" db="EMBL/GenBank/DDBJ databases">
        <title>A metagenomic window into the 2 km-deep terrestrial subsurface aquifer revealed taxonomically and functionally diverse microbial community comprising novel uncultured bacterial lineages.</title>
        <authorList>
            <person name="Kadnikov V.V."/>
            <person name="Mardanov A.V."/>
            <person name="Beletsky A.V."/>
            <person name="Banks D."/>
            <person name="Pimenov N.V."/>
            <person name="Frank Y.A."/>
            <person name="Karnachuk O.V."/>
            <person name="Ravin N.V."/>
        </authorList>
    </citation>
    <scope>NUCLEOTIDE SEQUENCE [LARGE SCALE GENOMIC DNA]</scope>
    <source>
        <strain evidence="9">BY</strain>
    </source>
</reference>
<dbReference type="SFLD" id="SFLDF00009">
    <property type="entry name" value="o-succinylbenzoate_synthase"/>
    <property type="match status" value="1"/>
</dbReference>
<dbReference type="CDD" id="cd03319">
    <property type="entry name" value="L-Ala-DL-Glu_epimerase"/>
    <property type="match status" value="1"/>
</dbReference>
<name>A0A2Z4Y6A0_SUMC1</name>
<evidence type="ECO:0000256" key="7">
    <source>
        <dbReference type="RuleBase" id="RU366006"/>
    </source>
</evidence>
<dbReference type="InterPro" id="IPR013342">
    <property type="entry name" value="Mandelate_racemase_C"/>
</dbReference>
<dbReference type="FunFam" id="3.30.390.10:FF:000009">
    <property type="entry name" value="Hydrophobic dipeptide epimerase"/>
    <property type="match status" value="1"/>
</dbReference>
<gene>
    <name evidence="9" type="ORF">BRCON_1947</name>
</gene>
<evidence type="ECO:0000256" key="4">
    <source>
        <dbReference type="ARBA" id="ARBA00023235"/>
    </source>
</evidence>
<protein>
    <recommendedName>
        <fullName evidence="7">Dipeptide epimerase</fullName>
        <ecNumber evidence="7">5.1.1.-</ecNumber>
    </recommendedName>
</protein>
<dbReference type="GO" id="GO:0046872">
    <property type="term" value="F:metal ion binding"/>
    <property type="evidence" value="ECO:0007669"/>
    <property type="project" value="UniProtKB-KW"/>
</dbReference>
<dbReference type="EC" id="5.1.1.-" evidence="7"/>
<dbReference type="InterPro" id="IPR029017">
    <property type="entry name" value="Enolase-like_N"/>
</dbReference>
<evidence type="ECO:0000256" key="6">
    <source>
        <dbReference type="PIRSR" id="PIRSR634603-3"/>
    </source>
</evidence>
<dbReference type="InterPro" id="IPR029065">
    <property type="entry name" value="Enolase_C-like"/>
</dbReference>
<evidence type="ECO:0000256" key="1">
    <source>
        <dbReference type="ARBA" id="ARBA00008031"/>
    </source>
</evidence>
<feature type="domain" description="Mandelate racemase/muconate lactonizing enzyme C-terminal" evidence="8">
    <location>
        <begin position="142"/>
        <end position="239"/>
    </location>
</feature>
<feature type="binding site" evidence="6">
    <location>
        <position position="243"/>
    </location>
    <ligand>
        <name>Mg(2+)</name>
        <dbReference type="ChEBI" id="CHEBI:18420"/>
    </ligand>
</feature>
<accession>A0A2Z4Y6A0</accession>
<organism evidence="9 10">
    <name type="scientific">Sumerlaea chitinivorans</name>
    <dbReference type="NCBI Taxonomy" id="2250252"/>
    <lineage>
        <taxon>Bacteria</taxon>
        <taxon>Candidatus Sumerlaeota</taxon>
        <taxon>Candidatus Sumerlaeia</taxon>
        <taxon>Candidatus Sumerlaeales</taxon>
        <taxon>Candidatus Sumerlaeaceae</taxon>
        <taxon>Candidatus Sumerlaea</taxon>
    </lineage>
</organism>
<dbReference type="Pfam" id="PF02746">
    <property type="entry name" value="MR_MLE_N"/>
    <property type="match status" value="1"/>
</dbReference>
<feature type="active site" description="Proton acceptor; specific for (R)-substrate epimerization" evidence="5">
    <location>
        <position position="163"/>
    </location>
</feature>
<evidence type="ECO:0000313" key="9">
    <source>
        <dbReference type="EMBL" id="AXA36724.1"/>
    </source>
</evidence>
<feature type="binding site" evidence="6">
    <location>
        <position position="190"/>
    </location>
    <ligand>
        <name>Mg(2+)</name>
        <dbReference type="ChEBI" id="CHEBI:18420"/>
    </ligand>
</feature>
<dbReference type="PANTHER" id="PTHR48073">
    <property type="entry name" value="O-SUCCINYLBENZOATE SYNTHASE-RELATED"/>
    <property type="match status" value="1"/>
</dbReference>
<dbReference type="Gene3D" id="3.20.20.120">
    <property type="entry name" value="Enolase-like C-terminal domain"/>
    <property type="match status" value="1"/>
</dbReference>
<keyword evidence="4 7" id="KW-0413">Isomerase</keyword>
<dbReference type="PANTHER" id="PTHR48073:SF2">
    <property type="entry name" value="O-SUCCINYLBENZOATE SYNTHASE"/>
    <property type="match status" value="1"/>
</dbReference>
<evidence type="ECO:0000256" key="2">
    <source>
        <dbReference type="ARBA" id="ARBA00022723"/>
    </source>
</evidence>
<comment type="similarity">
    <text evidence="1 7">Belongs to the mandelate racemase/muconate lactonizing enzyme family.</text>
</comment>
<dbReference type="SFLD" id="SFLDS00001">
    <property type="entry name" value="Enolase"/>
    <property type="match status" value="1"/>
</dbReference>
<dbReference type="SUPFAM" id="SSF54826">
    <property type="entry name" value="Enolase N-terminal domain-like"/>
    <property type="match status" value="1"/>
</dbReference>
<evidence type="ECO:0000256" key="3">
    <source>
        <dbReference type="ARBA" id="ARBA00022842"/>
    </source>
</evidence>
<dbReference type="KEGG" id="schv:BRCON_1947"/>
<evidence type="ECO:0000259" key="8">
    <source>
        <dbReference type="SMART" id="SM00922"/>
    </source>
</evidence>
<evidence type="ECO:0000313" key="10">
    <source>
        <dbReference type="Proteomes" id="UP000262583"/>
    </source>
</evidence>
<dbReference type="GO" id="GO:0016855">
    <property type="term" value="F:racemase and epimerase activity, acting on amino acids and derivatives"/>
    <property type="evidence" value="ECO:0007669"/>
    <property type="project" value="UniProtKB-UniRule"/>
</dbReference>
<dbReference type="AlphaFoldDB" id="A0A2Z4Y6A0"/>
<keyword evidence="2 6" id="KW-0479">Metal-binding</keyword>